<dbReference type="GO" id="GO:0003700">
    <property type="term" value="F:DNA-binding transcription factor activity"/>
    <property type="evidence" value="ECO:0007669"/>
    <property type="project" value="InterPro"/>
</dbReference>
<accession>A0A7N0U5M8</accession>
<keyword evidence="2" id="KW-0805">Transcription regulation</keyword>
<dbReference type="PROSITE" id="PS50888">
    <property type="entry name" value="BHLH"/>
    <property type="match status" value="1"/>
</dbReference>
<feature type="compositionally biased region" description="Low complexity" evidence="5">
    <location>
        <begin position="170"/>
        <end position="181"/>
    </location>
</feature>
<feature type="compositionally biased region" description="Polar residues" evidence="5">
    <location>
        <begin position="217"/>
        <end position="231"/>
    </location>
</feature>
<dbReference type="CDD" id="cd11445">
    <property type="entry name" value="bHLH_AtPIF_like"/>
    <property type="match status" value="1"/>
</dbReference>
<dbReference type="InterPro" id="IPR044273">
    <property type="entry name" value="PIF3-like"/>
</dbReference>
<feature type="region of interest" description="Disordered" evidence="5">
    <location>
        <begin position="1"/>
        <end position="33"/>
    </location>
</feature>
<dbReference type="PANTHER" id="PTHR46807">
    <property type="entry name" value="TRANSCRIPTION FACTOR PIF3"/>
    <property type="match status" value="1"/>
</dbReference>
<feature type="domain" description="BHLH" evidence="6">
    <location>
        <begin position="283"/>
        <end position="332"/>
    </location>
</feature>
<dbReference type="FunFam" id="4.10.280.10:FF:000004">
    <property type="entry name" value="Basic helix-loop-helix transcription factor"/>
    <property type="match status" value="1"/>
</dbReference>
<dbReference type="GO" id="GO:0005634">
    <property type="term" value="C:nucleus"/>
    <property type="evidence" value="ECO:0007669"/>
    <property type="project" value="UniProtKB-SubCell"/>
</dbReference>
<dbReference type="Gene3D" id="4.10.280.10">
    <property type="entry name" value="Helix-loop-helix DNA-binding domain"/>
    <property type="match status" value="1"/>
</dbReference>
<feature type="region of interest" description="Disordered" evidence="5">
    <location>
        <begin position="118"/>
        <end position="290"/>
    </location>
</feature>
<feature type="region of interest" description="Disordered" evidence="5">
    <location>
        <begin position="49"/>
        <end position="80"/>
    </location>
</feature>
<feature type="compositionally biased region" description="Polar residues" evidence="5">
    <location>
        <begin position="460"/>
        <end position="471"/>
    </location>
</feature>
<dbReference type="PANTHER" id="PTHR46807:SF8">
    <property type="entry name" value="TRANSCRIPTION FACTOR PIF1-LIKE ISOFORM X2"/>
    <property type="match status" value="1"/>
</dbReference>
<keyword evidence="4" id="KW-0539">Nucleus</keyword>
<feature type="region of interest" description="Disordered" evidence="5">
    <location>
        <begin position="460"/>
        <end position="510"/>
    </location>
</feature>
<comment type="subcellular location">
    <subcellularLocation>
        <location evidence="1">Nucleus</location>
    </subcellularLocation>
</comment>
<evidence type="ECO:0000256" key="4">
    <source>
        <dbReference type="ARBA" id="ARBA00023242"/>
    </source>
</evidence>
<dbReference type="Pfam" id="PF00010">
    <property type="entry name" value="HLH"/>
    <property type="match status" value="1"/>
</dbReference>
<evidence type="ECO:0000259" key="6">
    <source>
        <dbReference type="PROSITE" id="PS50888"/>
    </source>
</evidence>
<feature type="compositionally biased region" description="Gly residues" evidence="5">
    <location>
        <begin position="197"/>
        <end position="216"/>
    </location>
</feature>
<dbReference type="InterPro" id="IPR036638">
    <property type="entry name" value="HLH_DNA-bd_sf"/>
</dbReference>
<feature type="compositionally biased region" description="Pro residues" evidence="5">
    <location>
        <begin position="125"/>
        <end position="143"/>
    </location>
</feature>
<keyword evidence="8" id="KW-1185">Reference proteome</keyword>
<evidence type="ECO:0000313" key="8">
    <source>
        <dbReference type="Proteomes" id="UP000594263"/>
    </source>
</evidence>
<evidence type="ECO:0000313" key="7">
    <source>
        <dbReference type="EnsemblPlants" id="Kaladp0053s0637.1.v1.1"/>
    </source>
</evidence>
<dbReference type="InterPro" id="IPR047265">
    <property type="entry name" value="PIF1-like_bHLH"/>
</dbReference>
<evidence type="ECO:0000256" key="1">
    <source>
        <dbReference type="ARBA" id="ARBA00004123"/>
    </source>
</evidence>
<dbReference type="Proteomes" id="UP000594263">
    <property type="component" value="Unplaced"/>
</dbReference>
<dbReference type="AlphaFoldDB" id="A0A7N0U5M8"/>
<dbReference type="InterPro" id="IPR011598">
    <property type="entry name" value="bHLH_dom"/>
</dbReference>
<dbReference type="Gramene" id="Kaladp0053s0637.1.v1.1">
    <property type="protein sequence ID" value="Kaladp0053s0637.1.v1.1"/>
    <property type="gene ID" value="Kaladp0053s0637.v1.1"/>
</dbReference>
<dbReference type="OMA" id="TECHSED"/>
<evidence type="ECO:0000256" key="5">
    <source>
        <dbReference type="SAM" id="MobiDB-lite"/>
    </source>
</evidence>
<sequence>MANHCVPNFDMDDEYPIPSSSAPFRPSRKSSMQEDEVMELLWQNGQIVMQRAGSKPQQPRPTFPVASGEARDPPAPPPLFIHEDEMASWLHYPLDDPSFDRDFCNDLLYPSASCADTAVTDPIPETRPPPPPLPPPPRPPIPPARTQGFGHFSRLRPRHEAGPSKAGDGSVSVTVVESNVTPAAAPPESRESQAAGDVGGGGRGLVAGSSSVGGGLETTSLDFTVASSSGASGAEPDFKPSATEDKKRKGREADDTECHSQEDVPKAADAKKQVRGSTAKRTRAAEVHNLSERRRRDRINEKMKALQELIPRCNKSDKASMLDDAIEYLKSLQLQVQMMSMGCGMVPMMFPGMQQYMQPMGMGLGVDPNRPVMPFPMATPTHLAPRFPVPSYNHLPLPPFVANAASRIQVNNPASMLNPVGTQNANLVQVHPMAAQYQPYLGYQTMPMQPSQIEVMATQNARKPNHSTGPETTEEPQPDDHGRVGSGLRVDKPAGRQLPHTASHSSVLTC</sequence>
<reference evidence="7" key="1">
    <citation type="submission" date="2021-01" db="UniProtKB">
        <authorList>
            <consortium name="EnsemblPlants"/>
        </authorList>
    </citation>
    <scope>IDENTIFICATION</scope>
</reference>
<dbReference type="SUPFAM" id="SSF47459">
    <property type="entry name" value="HLH, helix-loop-helix DNA-binding domain"/>
    <property type="match status" value="1"/>
</dbReference>
<protein>
    <recommendedName>
        <fullName evidence="6">BHLH domain-containing protein</fullName>
    </recommendedName>
</protein>
<keyword evidence="3" id="KW-0804">Transcription</keyword>
<dbReference type="SMART" id="SM00353">
    <property type="entry name" value="HLH"/>
    <property type="match status" value="1"/>
</dbReference>
<feature type="compositionally biased region" description="Basic and acidic residues" evidence="5">
    <location>
        <begin position="478"/>
        <end position="494"/>
    </location>
</feature>
<dbReference type="GO" id="GO:0010017">
    <property type="term" value="P:red or far-red light signaling pathway"/>
    <property type="evidence" value="ECO:0007669"/>
    <property type="project" value="UniProtKB-ARBA"/>
</dbReference>
<organism evidence="7 8">
    <name type="scientific">Kalanchoe fedtschenkoi</name>
    <name type="common">Lavender scallops</name>
    <name type="synonym">South American air plant</name>
    <dbReference type="NCBI Taxonomy" id="63787"/>
    <lineage>
        <taxon>Eukaryota</taxon>
        <taxon>Viridiplantae</taxon>
        <taxon>Streptophyta</taxon>
        <taxon>Embryophyta</taxon>
        <taxon>Tracheophyta</taxon>
        <taxon>Spermatophyta</taxon>
        <taxon>Magnoliopsida</taxon>
        <taxon>eudicotyledons</taxon>
        <taxon>Gunneridae</taxon>
        <taxon>Pentapetalae</taxon>
        <taxon>Saxifragales</taxon>
        <taxon>Crassulaceae</taxon>
        <taxon>Kalanchoe</taxon>
    </lineage>
</organism>
<evidence type="ECO:0000256" key="3">
    <source>
        <dbReference type="ARBA" id="ARBA00023163"/>
    </source>
</evidence>
<proteinExistence type="predicted"/>
<feature type="compositionally biased region" description="Polar residues" evidence="5">
    <location>
        <begin position="500"/>
        <end position="510"/>
    </location>
</feature>
<dbReference type="GO" id="GO:0046983">
    <property type="term" value="F:protein dimerization activity"/>
    <property type="evidence" value="ECO:0007669"/>
    <property type="project" value="InterPro"/>
</dbReference>
<dbReference type="EnsemblPlants" id="Kaladp0053s0637.1.v1.1">
    <property type="protein sequence ID" value="Kaladp0053s0637.1.v1.1"/>
    <property type="gene ID" value="Kaladp0053s0637.v1.1"/>
</dbReference>
<name>A0A7N0U5M8_KALFE</name>
<feature type="compositionally biased region" description="Basic and acidic residues" evidence="5">
    <location>
        <begin position="236"/>
        <end position="272"/>
    </location>
</feature>
<evidence type="ECO:0000256" key="2">
    <source>
        <dbReference type="ARBA" id="ARBA00023015"/>
    </source>
</evidence>